<dbReference type="GeneID" id="85445411"/>
<comment type="caution">
    <text evidence="1">The sequence shown here is derived from an EMBL/GenBank/DDBJ whole genome shotgun (WGS) entry which is preliminary data.</text>
</comment>
<dbReference type="AlphaFoldDB" id="A0AAD8PZC6"/>
<protein>
    <recommendedName>
        <fullName evidence="3">LysM domain-containing protein</fullName>
    </recommendedName>
</protein>
<dbReference type="RefSeq" id="XP_060413872.1">
    <property type="nucleotide sequence ID" value="XM_060561171.1"/>
</dbReference>
<organism evidence="1 2">
    <name type="scientific">Colletotrichum navitas</name>
    <dbReference type="NCBI Taxonomy" id="681940"/>
    <lineage>
        <taxon>Eukaryota</taxon>
        <taxon>Fungi</taxon>
        <taxon>Dikarya</taxon>
        <taxon>Ascomycota</taxon>
        <taxon>Pezizomycotina</taxon>
        <taxon>Sordariomycetes</taxon>
        <taxon>Hypocreomycetidae</taxon>
        <taxon>Glomerellales</taxon>
        <taxon>Glomerellaceae</taxon>
        <taxon>Colletotrichum</taxon>
        <taxon>Colletotrichum graminicola species complex</taxon>
    </lineage>
</organism>
<dbReference type="Gene3D" id="2.160.20.10">
    <property type="entry name" value="Single-stranded right-handed beta-helix, Pectin lyase-like"/>
    <property type="match status" value="1"/>
</dbReference>
<reference evidence="1" key="1">
    <citation type="submission" date="2021-06" db="EMBL/GenBank/DDBJ databases">
        <title>Comparative genomics, transcriptomics and evolutionary studies reveal genomic signatures of adaptation to plant cell wall in hemibiotrophic fungi.</title>
        <authorList>
            <consortium name="DOE Joint Genome Institute"/>
            <person name="Baroncelli R."/>
            <person name="Diaz J.F."/>
            <person name="Benocci T."/>
            <person name="Peng M."/>
            <person name="Battaglia E."/>
            <person name="Haridas S."/>
            <person name="Andreopoulos W."/>
            <person name="Labutti K."/>
            <person name="Pangilinan J."/>
            <person name="Floch G.L."/>
            <person name="Makela M.R."/>
            <person name="Henrissat B."/>
            <person name="Grigoriev I.V."/>
            <person name="Crouch J.A."/>
            <person name="De Vries R.P."/>
            <person name="Sukno S.A."/>
            <person name="Thon M.R."/>
        </authorList>
    </citation>
    <scope>NUCLEOTIDE SEQUENCE</scope>
    <source>
        <strain evidence="1">CBS 125086</strain>
    </source>
</reference>
<name>A0AAD8PZC6_9PEZI</name>
<keyword evidence="2" id="KW-1185">Reference proteome</keyword>
<dbReference type="InterPro" id="IPR012334">
    <property type="entry name" value="Pectin_lyas_fold"/>
</dbReference>
<evidence type="ECO:0000313" key="1">
    <source>
        <dbReference type="EMBL" id="KAK1590378.1"/>
    </source>
</evidence>
<evidence type="ECO:0000313" key="2">
    <source>
        <dbReference type="Proteomes" id="UP001230504"/>
    </source>
</evidence>
<dbReference type="EMBL" id="JAHLJV010000032">
    <property type="protein sequence ID" value="KAK1590378.1"/>
    <property type="molecule type" value="Genomic_DNA"/>
</dbReference>
<sequence length="438" mass="48295">MWLWGADHIIDDPDLIDTNNSMVQPSIHIARGFLIESTKPTWLYGTASEHSVFYQYNFHSVANIYVGMLQTESPYYQPTPPPPAPFAAVWFSTYDQSCIDTQECQKALMLLKGNFANIRIQNLVTIGAKYMAIMDGEGIPVVDNLNVDVHPDWSHISVLDVGSNGTTRFDEVIWVDPIIWEMDQPQFTCSPPCSVKIPPWTGATSVVDYPLITVSSGSWTSTITQPPLTITEWVFEVVTLSQGAAGAKEKRAADAFWPVPATTPFWPAVVYTDTDGRATTTSATVPFPDPPASIGPDALAPPSGSWPKRAVQPMFDSGTEGPLTNECSFLNFNDPNCVTQPWFWGNLTGAPDGGDIENLWDLRTKCPPVQGDPRENLVKCYNSGEMTEDVRMQAEAASFCGNIEHDKLVPRYFQSMDFPFNYNGGLGTVTITISMQAN</sequence>
<gene>
    <name evidence="1" type="ORF">LY79DRAFT_590568</name>
</gene>
<evidence type="ECO:0008006" key="3">
    <source>
        <dbReference type="Google" id="ProtNLM"/>
    </source>
</evidence>
<dbReference type="Proteomes" id="UP001230504">
    <property type="component" value="Unassembled WGS sequence"/>
</dbReference>
<proteinExistence type="predicted"/>
<accession>A0AAD8PZC6</accession>